<keyword evidence="4" id="KW-1185">Reference proteome</keyword>
<dbReference type="InterPro" id="IPR050879">
    <property type="entry name" value="Acyltransferase_3"/>
</dbReference>
<keyword evidence="3" id="KW-0808">Transferase</keyword>
<feature type="transmembrane region" description="Helical" evidence="1">
    <location>
        <begin position="257"/>
        <end position="274"/>
    </location>
</feature>
<dbReference type="Proteomes" id="UP000430232">
    <property type="component" value="Unassembled WGS sequence"/>
</dbReference>
<dbReference type="InterPro" id="IPR002656">
    <property type="entry name" value="Acyl_transf_3_dom"/>
</dbReference>
<feature type="transmembrane region" description="Helical" evidence="1">
    <location>
        <begin position="83"/>
        <end position="103"/>
    </location>
</feature>
<keyword evidence="1" id="KW-1133">Transmembrane helix</keyword>
<dbReference type="PANTHER" id="PTHR23028">
    <property type="entry name" value="ACETYLTRANSFERASE"/>
    <property type="match status" value="1"/>
</dbReference>
<keyword evidence="1" id="KW-0812">Transmembrane</keyword>
<dbReference type="OrthoDB" id="9814807at2"/>
<gene>
    <name evidence="3" type="ORF">F7R21_06870</name>
</gene>
<comment type="caution">
    <text evidence="3">The sequence shown here is derived from an EMBL/GenBank/DDBJ whole genome shotgun (WGS) entry which is preliminary data.</text>
</comment>
<feature type="transmembrane region" description="Helical" evidence="1">
    <location>
        <begin position="42"/>
        <end position="62"/>
    </location>
</feature>
<evidence type="ECO:0000313" key="4">
    <source>
        <dbReference type="Proteomes" id="UP000430232"/>
    </source>
</evidence>
<reference evidence="3 4" key="1">
    <citation type="submission" date="2019-09" db="EMBL/GenBank/DDBJ databases">
        <title>Draft genome sequences of 48 bacterial type strains from the CCUG.</title>
        <authorList>
            <person name="Tunovic T."/>
            <person name="Pineiro-Iglesias B."/>
            <person name="Unosson C."/>
            <person name="Inganas E."/>
            <person name="Ohlen M."/>
            <person name="Cardew S."/>
            <person name="Jensie-Markopoulos S."/>
            <person name="Salva-Serra F."/>
            <person name="Jaen-Luchoro D."/>
            <person name="Karlsson R."/>
            <person name="Svensson-Stadler L."/>
            <person name="Chun J."/>
            <person name="Moore E."/>
        </authorList>
    </citation>
    <scope>NUCLEOTIDE SEQUENCE [LARGE SCALE GENOMIC DNA]</scope>
    <source>
        <strain evidence="3 4">CCUG 54555</strain>
    </source>
</reference>
<feature type="transmembrane region" description="Helical" evidence="1">
    <location>
        <begin position="201"/>
        <end position="217"/>
    </location>
</feature>
<feature type="domain" description="Acyltransferase 3" evidence="2">
    <location>
        <begin position="8"/>
        <end position="342"/>
    </location>
</feature>
<sequence>MSVNERLHELDSLRALAAIGVIAWHYTNHFQASPFPVLLAPFYGHGLLLVDFFFVLSGFVLARTYWNERRSPNFSSNLRDRVARLYPLHFSMLCVVAIMQWVLVHQLNSAPFVYTFNDKREFVLNLLMLNRTGLEHGFSFNAPSWSISAEFIVNIAFLAAISARKKLSTVLMVAVFLISIAAMYENGLISSATFFGVDNDVFRATFGFCIGVALFRINTLFDKITIPKAAYDLLAIVSTACFMYYCATSKFTSEADLAVTLICFPTLIIGAMRGTAVNKALKHPSLVFLGTISYSIYLVHFPMQLGVHIVGIAARYDMPYSSRGFFVVFVMATICLSWVTYRTIELPGKNLVRRLLGGSSRARPVGQA</sequence>
<dbReference type="AlphaFoldDB" id="A0A6H9SYT6"/>
<accession>A0A6H9SYT6</accession>
<dbReference type="RefSeq" id="WP_151063558.1">
    <property type="nucleotide sequence ID" value="NZ_CABVPL010000007.1"/>
</dbReference>
<evidence type="ECO:0000259" key="2">
    <source>
        <dbReference type="Pfam" id="PF01757"/>
    </source>
</evidence>
<evidence type="ECO:0000313" key="3">
    <source>
        <dbReference type="EMBL" id="KAB0643562.1"/>
    </source>
</evidence>
<dbReference type="GO" id="GO:0016020">
    <property type="term" value="C:membrane"/>
    <property type="evidence" value="ECO:0007669"/>
    <property type="project" value="TreeGrafter"/>
</dbReference>
<dbReference type="PANTHER" id="PTHR23028:SF131">
    <property type="entry name" value="BLR2367 PROTEIN"/>
    <property type="match status" value="1"/>
</dbReference>
<feature type="transmembrane region" description="Helical" evidence="1">
    <location>
        <begin position="286"/>
        <end position="305"/>
    </location>
</feature>
<dbReference type="Pfam" id="PF01757">
    <property type="entry name" value="Acyl_transf_3"/>
    <property type="match status" value="1"/>
</dbReference>
<feature type="transmembrane region" description="Helical" evidence="1">
    <location>
        <begin position="170"/>
        <end position="189"/>
    </location>
</feature>
<feature type="transmembrane region" description="Helical" evidence="1">
    <location>
        <begin position="145"/>
        <end position="163"/>
    </location>
</feature>
<keyword evidence="3" id="KW-0012">Acyltransferase</keyword>
<proteinExistence type="predicted"/>
<dbReference type="EMBL" id="VZOJ01000011">
    <property type="protein sequence ID" value="KAB0643562.1"/>
    <property type="molecule type" value="Genomic_DNA"/>
</dbReference>
<protein>
    <submittedName>
        <fullName evidence="3">Acyltransferase</fullName>
    </submittedName>
</protein>
<name>A0A6H9SYT6_9BURK</name>
<evidence type="ECO:0000256" key="1">
    <source>
        <dbReference type="SAM" id="Phobius"/>
    </source>
</evidence>
<feature type="transmembrane region" description="Helical" evidence="1">
    <location>
        <begin position="325"/>
        <end position="344"/>
    </location>
</feature>
<dbReference type="GeneID" id="99788721"/>
<keyword evidence="1" id="KW-0472">Membrane</keyword>
<organism evidence="3 4">
    <name type="scientific">Burkholderia latens</name>
    <dbReference type="NCBI Taxonomy" id="488446"/>
    <lineage>
        <taxon>Bacteria</taxon>
        <taxon>Pseudomonadati</taxon>
        <taxon>Pseudomonadota</taxon>
        <taxon>Betaproteobacteria</taxon>
        <taxon>Burkholderiales</taxon>
        <taxon>Burkholderiaceae</taxon>
        <taxon>Burkholderia</taxon>
        <taxon>Burkholderia cepacia complex</taxon>
    </lineage>
</organism>
<dbReference type="GO" id="GO:0000271">
    <property type="term" value="P:polysaccharide biosynthetic process"/>
    <property type="evidence" value="ECO:0007669"/>
    <property type="project" value="TreeGrafter"/>
</dbReference>
<dbReference type="GO" id="GO:0016747">
    <property type="term" value="F:acyltransferase activity, transferring groups other than amino-acyl groups"/>
    <property type="evidence" value="ECO:0007669"/>
    <property type="project" value="InterPro"/>
</dbReference>